<evidence type="ECO:0000313" key="2">
    <source>
        <dbReference type="EMBL" id="OTP17575.1"/>
    </source>
</evidence>
<protein>
    <submittedName>
        <fullName evidence="2">PBSX family phage terminase, large subunit</fullName>
    </submittedName>
</protein>
<dbReference type="NCBIfam" id="TIGR01547">
    <property type="entry name" value="phage_term_2"/>
    <property type="match status" value="1"/>
</dbReference>
<organism evidence="2">
    <name type="scientific">Candidatus Enterococcus clewellii</name>
    <dbReference type="NCBI Taxonomy" id="1834193"/>
    <lineage>
        <taxon>Bacteria</taxon>
        <taxon>Bacillati</taxon>
        <taxon>Bacillota</taxon>
        <taxon>Bacilli</taxon>
        <taxon>Lactobacillales</taxon>
        <taxon>Enterococcaceae</taxon>
        <taxon>Enterococcus</taxon>
    </lineage>
</organism>
<name>A0A242K8S8_9ENTE</name>
<evidence type="ECO:0000313" key="4">
    <source>
        <dbReference type="Proteomes" id="UP000195141"/>
    </source>
</evidence>
<dbReference type="PANTHER" id="PTHR39184:SF1">
    <property type="entry name" value="PBSX PHAGE TERMINASE LARGE SUBUNIT"/>
    <property type="match status" value="1"/>
</dbReference>
<keyword evidence="4" id="KW-1185">Reference proteome</keyword>
<reference evidence="3" key="2">
    <citation type="submission" date="2017-05" db="EMBL/GenBank/DDBJ databases">
        <authorList>
            <consortium name="The Broad Institute Genomics Platform"/>
            <consortium name="The Broad Institute Genomic Center for Infectious Diseases"/>
            <person name="Earl A."/>
            <person name="Manson A."/>
            <person name="Schwartman J."/>
            <person name="Gilmore M."/>
            <person name="Abouelleil A."/>
            <person name="Cao P."/>
            <person name="Chapman S."/>
            <person name="Cusick C."/>
            <person name="Shea T."/>
            <person name="Young S."/>
            <person name="Neafsey D."/>
            <person name="Nusbaum C."/>
            <person name="Birren B."/>
        </authorList>
    </citation>
    <scope>NUCLEOTIDE SEQUENCE</scope>
    <source>
        <strain evidence="3">9E7_DIV0242</strain>
    </source>
</reference>
<dbReference type="InterPro" id="IPR006437">
    <property type="entry name" value="Phage_terminase_lsu"/>
</dbReference>
<dbReference type="InterPro" id="IPR035412">
    <property type="entry name" value="Terminase_L_N"/>
</dbReference>
<dbReference type="Gene3D" id="3.40.50.300">
    <property type="entry name" value="P-loop containing nucleotide triphosphate hydrolases"/>
    <property type="match status" value="1"/>
</dbReference>
<dbReference type="Proteomes" id="UP000195141">
    <property type="component" value="Chromosome"/>
</dbReference>
<evidence type="ECO:0000259" key="1">
    <source>
        <dbReference type="Pfam" id="PF04466"/>
    </source>
</evidence>
<dbReference type="AlphaFoldDB" id="A0A242K8S8"/>
<dbReference type="RefSeq" id="WP_086348773.1">
    <property type="nucleotide sequence ID" value="NZ_CP147247.1"/>
</dbReference>
<reference evidence="2" key="1">
    <citation type="submission" date="2017-05" db="EMBL/GenBank/DDBJ databases">
        <title>The Genome Sequence of Enterococcus sp. 9E7_DIV0242.</title>
        <authorList>
            <consortium name="The Broad Institute Genomics Platform"/>
            <consortium name="The Broad Institute Genomic Center for Infectious Diseases"/>
            <person name="Earl A."/>
            <person name="Manson A."/>
            <person name="Schwartman J."/>
            <person name="Gilmore M."/>
            <person name="Abouelleil A."/>
            <person name="Cao P."/>
            <person name="Chapman S."/>
            <person name="Cusick C."/>
            <person name="Shea T."/>
            <person name="Young S."/>
            <person name="Neafsey D."/>
            <person name="Nusbaum C."/>
            <person name="Birren B."/>
        </authorList>
    </citation>
    <scope>NUCLEOTIDE SEQUENCE [LARGE SCALE GENOMIC DNA]</scope>
    <source>
        <strain evidence="2">9E7_DIV0242</strain>
    </source>
</reference>
<gene>
    <name evidence="2" type="ORF">A5888_001713</name>
    <name evidence="3" type="ORF">A5888_002950</name>
</gene>
<dbReference type="OrthoDB" id="9768556at2"/>
<dbReference type="Gene3D" id="3.30.420.280">
    <property type="match status" value="1"/>
</dbReference>
<dbReference type="EMBL" id="CP147247">
    <property type="protein sequence ID" value="WYJ91182.1"/>
    <property type="molecule type" value="Genomic_DNA"/>
</dbReference>
<evidence type="ECO:0000313" key="3">
    <source>
        <dbReference type="EMBL" id="WYJ91182.1"/>
    </source>
</evidence>
<dbReference type="PANTHER" id="PTHR39184">
    <property type="match status" value="1"/>
</dbReference>
<sequence length="403" mass="46721">MAWALGKGYNRFYHCRNFFRVVKGSRGSKKSKNTALCYIHDILKYPWANLLVVRRFSNTNKQSTYSDLKWACKRLKVSHLFKFNESLPEITVKATGQKILFRGLDDELKITSISVDIGFLCWAWFEEAYQIESQEKFDTVVESIRGGVEAPDDFFKQVTLTFNPWSENHWLKKEFFDEKTKRPDTFSTTTTFRVNEWLTDDDRERYERVLEVDPQRGAVVANGEWGMTDGVVYPKWKTFTGTPKGLVKVTGLDWGNDNGSGDPTAIVDIWIDPVNMNLYVRQVAYSNTLQLEQVPAYLDHDTKIYADTNLGVANTYLKNRKYQVNPMKTAKHKGKIDDGIKTVKLFNIYIDEMSRDLIGEISGYVKDYDDIKKKSEYIGSHHLLDAMRYGVRGWYNQESRGKL</sequence>
<accession>A0A242K8S8</accession>
<dbReference type="Pfam" id="PF04466">
    <property type="entry name" value="Terminase_3"/>
    <property type="match status" value="1"/>
</dbReference>
<dbReference type="InterPro" id="IPR027417">
    <property type="entry name" value="P-loop_NTPase"/>
</dbReference>
<reference evidence="3" key="3">
    <citation type="submission" date="2024-03" db="EMBL/GenBank/DDBJ databases">
        <title>The Genome Sequence of Enterococcus sp. DIV0242b.</title>
        <authorList>
            <consortium name="The Broad Institute Genomics Platform"/>
            <consortium name="The Broad Institute Microbial Omics Core"/>
            <consortium name="The Broad Institute Genomic Center for Infectious Diseases"/>
            <person name="Earl A."/>
            <person name="Manson A."/>
            <person name="Gilmore M."/>
            <person name="Schwartman J."/>
            <person name="Shea T."/>
            <person name="Abouelleil A."/>
            <person name="Cao P."/>
            <person name="Chapman S."/>
            <person name="Cusick C."/>
            <person name="Young S."/>
            <person name="Neafsey D."/>
            <person name="Nusbaum C."/>
            <person name="Birren B."/>
        </authorList>
    </citation>
    <scope>NUCLEOTIDE SEQUENCE</scope>
    <source>
        <strain evidence="3">9E7_DIV0242</strain>
    </source>
</reference>
<proteinExistence type="predicted"/>
<feature type="domain" description="Phage terminase large subunit N-terminal" evidence="1">
    <location>
        <begin position="17"/>
        <end position="224"/>
    </location>
</feature>
<dbReference type="EMBL" id="NGMM01000002">
    <property type="protein sequence ID" value="OTP17575.1"/>
    <property type="molecule type" value="Genomic_DNA"/>
</dbReference>
<dbReference type="InterPro" id="IPR052380">
    <property type="entry name" value="Viral_DNA_packaging_terminase"/>
</dbReference>